<reference evidence="1 2" key="1">
    <citation type="submission" date="2022-05" db="EMBL/GenBank/DDBJ databases">
        <title>A multi-omics perspective on studying reproductive biology in Daphnia sinensis.</title>
        <authorList>
            <person name="Jia J."/>
        </authorList>
    </citation>
    <scope>NUCLEOTIDE SEQUENCE [LARGE SCALE GENOMIC DNA]</scope>
    <source>
        <strain evidence="1 2">WSL</strain>
    </source>
</reference>
<sequence>MQAREVCHLNNSMLSLRRLHELIPVNSNPRVFLKYRINPFFCTSSFKYFKTTLKEFWNFKK</sequence>
<accession>A0AAD5Q0L2</accession>
<name>A0AAD5Q0L2_9CRUS</name>
<dbReference type="EMBL" id="WJBH02000002">
    <property type="protein sequence ID" value="KAI9562440.1"/>
    <property type="molecule type" value="Genomic_DNA"/>
</dbReference>
<evidence type="ECO:0000313" key="1">
    <source>
        <dbReference type="EMBL" id="KAI9562440.1"/>
    </source>
</evidence>
<evidence type="ECO:0000313" key="2">
    <source>
        <dbReference type="Proteomes" id="UP000820818"/>
    </source>
</evidence>
<organism evidence="1 2">
    <name type="scientific">Daphnia sinensis</name>
    <dbReference type="NCBI Taxonomy" id="1820382"/>
    <lineage>
        <taxon>Eukaryota</taxon>
        <taxon>Metazoa</taxon>
        <taxon>Ecdysozoa</taxon>
        <taxon>Arthropoda</taxon>
        <taxon>Crustacea</taxon>
        <taxon>Branchiopoda</taxon>
        <taxon>Diplostraca</taxon>
        <taxon>Cladocera</taxon>
        <taxon>Anomopoda</taxon>
        <taxon>Daphniidae</taxon>
        <taxon>Daphnia</taxon>
        <taxon>Daphnia similis group</taxon>
    </lineage>
</organism>
<comment type="caution">
    <text evidence="1">The sequence shown here is derived from an EMBL/GenBank/DDBJ whole genome shotgun (WGS) entry which is preliminary data.</text>
</comment>
<gene>
    <name evidence="1" type="ORF">GHT06_009870</name>
</gene>
<proteinExistence type="predicted"/>
<keyword evidence="2" id="KW-1185">Reference proteome</keyword>
<dbReference type="AlphaFoldDB" id="A0AAD5Q0L2"/>
<protein>
    <submittedName>
        <fullName evidence="1">Uncharacterized protein</fullName>
    </submittedName>
</protein>
<dbReference type="Proteomes" id="UP000820818">
    <property type="component" value="Linkage Group LG2"/>
</dbReference>